<protein>
    <recommendedName>
        <fullName evidence="2">ABC transporter domain-containing protein</fullName>
    </recommendedName>
</protein>
<sequence length="350" mass="38297">MPDYQQIETPLIAHGISVVGEEGPVYGPLDLEIPDKKLVFLSGRGGSGRTALALTLSGRMRPTAGTLEVFGHTTVKHIRQSVAIAGVDSIDALDRNIKVRDVLNEHRAWSHGWVKWVARVDDNYRDRILGPVYGERSLPDLDLYVSQIPTLDRLLIRIALSLHPAHRGHIQMLVLDDLEQVRELADRIVLIDTLQRLSQNMLVIVNSVNPPPEEIFDNAMVIPLFTDRAHATPQRSGLRETRLGRISRKWVVSKAQNVQHELNIGTDDAPDEHVPPTSTNSHGATYTDASRVPVPPNAHGTGNTRSAVNIANATVAAVEAESDAAEAAEIQALDAEVESEAATNTGEKEQ</sequence>
<name>A0A5E3ZYK4_9ACTN</name>
<organism evidence="3 4">
    <name type="scientific">Lawsonella clevelandensis</name>
    <dbReference type="NCBI Taxonomy" id="1528099"/>
    <lineage>
        <taxon>Bacteria</taxon>
        <taxon>Bacillati</taxon>
        <taxon>Actinomycetota</taxon>
        <taxon>Actinomycetes</taxon>
        <taxon>Mycobacteriales</taxon>
        <taxon>Lawsonellaceae</taxon>
        <taxon>Lawsonella</taxon>
    </lineage>
</organism>
<feature type="domain" description="ABC transporter" evidence="2">
    <location>
        <begin position="28"/>
        <end position="123"/>
    </location>
</feature>
<dbReference type="SUPFAM" id="SSF52540">
    <property type="entry name" value="P-loop containing nucleoside triphosphate hydrolases"/>
    <property type="match status" value="1"/>
</dbReference>
<dbReference type="GO" id="GO:0016887">
    <property type="term" value="F:ATP hydrolysis activity"/>
    <property type="evidence" value="ECO:0007669"/>
    <property type="project" value="InterPro"/>
</dbReference>
<dbReference type="InterPro" id="IPR027417">
    <property type="entry name" value="P-loop_NTPase"/>
</dbReference>
<feature type="compositionally biased region" description="Polar residues" evidence="1">
    <location>
        <begin position="276"/>
        <end position="288"/>
    </location>
</feature>
<evidence type="ECO:0000313" key="3">
    <source>
        <dbReference type="EMBL" id="VHO00700.1"/>
    </source>
</evidence>
<evidence type="ECO:0000313" key="4">
    <source>
        <dbReference type="Proteomes" id="UP000324288"/>
    </source>
</evidence>
<dbReference type="EMBL" id="LR584267">
    <property type="protein sequence ID" value="VHO00700.1"/>
    <property type="molecule type" value="Genomic_DNA"/>
</dbReference>
<dbReference type="Gene3D" id="3.40.50.300">
    <property type="entry name" value="P-loop containing nucleotide triphosphate hydrolases"/>
    <property type="match status" value="1"/>
</dbReference>
<gene>
    <name evidence="3" type="ORF">LC603019_00947</name>
</gene>
<evidence type="ECO:0000256" key="1">
    <source>
        <dbReference type="SAM" id="MobiDB-lite"/>
    </source>
</evidence>
<evidence type="ECO:0000259" key="2">
    <source>
        <dbReference type="Pfam" id="PF00005"/>
    </source>
</evidence>
<dbReference type="RefSeq" id="WP_172621849.1">
    <property type="nucleotide sequence ID" value="NZ_LR584267.1"/>
</dbReference>
<dbReference type="Proteomes" id="UP000324288">
    <property type="component" value="Chromosome"/>
</dbReference>
<dbReference type="GO" id="GO:0005524">
    <property type="term" value="F:ATP binding"/>
    <property type="evidence" value="ECO:0007669"/>
    <property type="project" value="InterPro"/>
</dbReference>
<feature type="region of interest" description="Disordered" evidence="1">
    <location>
        <begin position="265"/>
        <end position="305"/>
    </location>
</feature>
<dbReference type="AlphaFoldDB" id="A0A5E3ZYK4"/>
<keyword evidence="4" id="KW-1185">Reference proteome</keyword>
<dbReference type="Pfam" id="PF00005">
    <property type="entry name" value="ABC_tran"/>
    <property type="match status" value="1"/>
</dbReference>
<reference evidence="3 4" key="1">
    <citation type="submission" date="2019-04" db="EMBL/GenBank/DDBJ databases">
        <authorList>
            <person name="Seth-Smith MB H."/>
            <person name="Seth-Smith H."/>
        </authorList>
    </citation>
    <scope>NUCLEOTIDE SEQUENCE [LARGE SCALE GENOMIC DNA]</scope>
    <source>
        <strain evidence="3">USB-603019</strain>
    </source>
</reference>
<dbReference type="InterPro" id="IPR003439">
    <property type="entry name" value="ABC_transporter-like_ATP-bd"/>
</dbReference>
<proteinExistence type="predicted"/>
<accession>A0A5E3ZYK4</accession>